<protein>
    <recommendedName>
        <fullName evidence="8">Histidine kinase</fullName>
    </recommendedName>
</protein>
<dbReference type="KEGG" id="ccro:CMC5_044660"/>
<reference evidence="6 7" key="1">
    <citation type="submission" date="2015-07" db="EMBL/GenBank/DDBJ databases">
        <title>Genome analysis of myxobacterium Chondromyces crocatus Cm c5 reveals a high potential for natural compound synthesis and the genetic basis for the loss of fruiting body formation.</title>
        <authorList>
            <person name="Zaburannyi N."/>
            <person name="Bunk B."/>
            <person name="Maier J."/>
            <person name="Overmann J."/>
            <person name="Mueller R."/>
        </authorList>
    </citation>
    <scope>NUCLEOTIDE SEQUENCE [LARGE SCALE GENOMIC DNA]</scope>
    <source>
        <strain evidence="6 7">Cm c5</strain>
    </source>
</reference>
<feature type="domain" description="Histidine kinase" evidence="4">
    <location>
        <begin position="51"/>
        <end position="276"/>
    </location>
</feature>
<keyword evidence="1 2" id="KW-0597">Phosphoprotein</keyword>
<dbReference type="Gene3D" id="3.30.565.10">
    <property type="entry name" value="Histidine kinase-like ATPase, C-terminal domain"/>
    <property type="match status" value="1"/>
</dbReference>
<feature type="region of interest" description="Disordered" evidence="3">
    <location>
        <begin position="409"/>
        <end position="503"/>
    </location>
</feature>
<dbReference type="SUPFAM" id="SSF52172">
    <property type="entry name" value="CheY-like"/>
    <property type="match status" value="1"/>
</dbReference>
<feature type="compositionally biased region" description="Basic and acidic residues" evidence="3">
    <location>
        <begin position="583"/>
        <end position="592"/>
    </location>
</feature>
<dbReference type="AlphaFoldDB" id="A0A0K1EI84"/>
<evidence type="ECO:0000313" key="6">
    <source>
        <dbReference type="EMBL" id="AKT40313.1"/>
    </source>
</evidence>
<feature type="domain" description="Response regulatory" evidence="5">
    <location>
        <begin position="295"/>
        <end position="406"/>
    </location>
</feature>
<dbReference type="PROSITE" id="PS50109">
    <property type="entry name" value="HIS_KIN"/>
    <property type="match status" value="1"/>
</dbReference>
<dbReference type="GO" id="GO:0005886">
    <property type="term" value="C:plasma membrane"/>
    <property type="evidence" value="ECO:0007669"/>
    <property type="project" value="UniProtKB-SubCell"/>
</dbReference>
<proteinExistence type="predicted"/>
<evidence type="ECO:0000259" key="4">
    <source>
        <dbReference type="PROSITE" id="PS50109"/>
    </source>
</evidence>
<keyword evidence="7" id="KW-1185">Reference proteome</keyword>
<gene>
    <name evidence="6" type="ORF">CMC5_044660</name>
</gene>
<evidence type="ECO:0008006" key="8">
    <source>
        <dbReference type="Google" id="ProtNLM"/>
    </source>
</evidence>
<feature type="region of interest" description="Disordered" evidence="3">
    <location>
        <begin position="1"/>
        <end position="50"/>
    </location>
</feature>
<evidence type="ECO:0000313" key="7">
    <source>
        <dbReference type="Proteomes" id="UP000067626"/>
    </source>
</evidence>
<dbReference type="PROSITE" id="PS50110">
    <property type="entry name" value="RESPONSE_REGULATORY"/>
    <property type="match status" value="1"/>
</dbReference>
<dbReference type="SUPFAM" id="SSF47226">
    <property type="entry name" value="Histidine-containing phosphotransfer domain, HPT domain"/>
    <property type="match status" value="1"/>
</dbReference>
<dbReference type="InterPro" id="IPR036097">
    <property type="entry name" value="HisK_dim/P_sf"/>
</dbReference>
<evidence type="ECO:0000256" key="1">
    <source>
        <dbReference type="ARBA" id="ARBA00022553"/>
    </source>
</evidence>
<dbReference type="GO" id="GO:0005524">
    <property type="term" value="F:ATP binding"/>
    <property type="evidence" value="ECO:0007669"/>
    <property type="project" value="UniProtKB-KW"/>
</dbReference>
<dbReference type="SUPFAM" id="SSF55874">
    <property type="entry name" value="ATPase domain of HSP90 chaperone/DNA topoisomerase II/histidine kinase"/>
    <property type="match status" value="1"/>
</dbReference>
<dbReference type="InterPro" id="IPR036890">
    <property type="entry name" value="HATPase_C_sf"/>
</dbReference>
<dbReference type="PANTHER" id="PTHR45339:SF5">
    <property type="entry name" value="HISTIDINE KINASE"/>
    <property type="match status" value="1"/>
</dbReference>
<feature type="compositionally biased region" description="Pro residues" evidence="3">
    <location>
        <begin position="461"/>
        <end position="476"/>
    </location>
</feature>
<dbReference type="STRING" id="52.CMC5_044660"/>
<dbReference type="Proteomes" id="UP000067626">
    <property type="component" value="Chromosome"/>
</dbReference>
<evidence type="ECO:0000256" key="2">
    <source>
        <dbReference type="PROSITE-ProRule" id="PRU00169"/>
    </source>
</evidence>
<dbReference type="InterPro" id="IPR036641">
    <property type="entry name" value="HPT_dom_sf"/>
</dbReference>
<dbReference type="Gene3D" id="3.40.50.2300">
    <property type="match status" value="1"/>
</dbReference>
<dbReference type="PANTHER" id="PTHR45339">
    <property type="entry name" value="HYBRID SIGNAL TRANSDUCTION HISTIDINE KINASE J"/>
    <property type="match status" value="1"/>
</dbReference>
<dbReference type="InterPro" id="IPR005467">
    <property type="entry name" value="His_kinase_dom"/>
</dbReference>
<name>A0A0K1EI84_CHOCO</name>
<feature type="modified residue" description="4-aspartylphosphate" evidence="2">
    <location>
        <position position="349"/>
    </location>
</feature>
<dbReference type="InterPro" id="IPR011006">
    <property type="entry name" value="CheY-like_superfamily"/>
</dbReference>
<dbReference type="Gene3D" id="1.20.120.160">
    <property type="entry name" value="HPT domain"/>
    <property type="match status" value="1"/>
</dbReference>
<dbReference type="Gene3D" id="1.10.287.130">
    <property type="match status" value="1"/>
</dbReference>
<evidence type="ECO:0000256" key="3">
    <source>
        <dbReference type="SAM" id="MobiDB-lite"/>
    </source>
</evidence>
<dbReference type="InterPro" id="IPR001789">
    <property type="entry name" value="Sig_transdc_resp-reg_receiver"/>
</dbReference>
<dbReference type="SUPFAM" id="SSF47384">
    <property type="entry name" value="Homodimeric domain of signal transducing histidine kinase"/>
    <property type="match status" value="1"/>
</dbReference>
<feature type="region of interest" description="Disordered" evidence="3">
    <location>
        <begin position="571"/>
        <end position="604"/>
    </location>
</feature>
<organism evidence="6 7">
    <name type="scientific">Chondromyces crocatus</name>
    <dbReference type="NCBI Taxonomy" id="52"/>
    <lineage>
        <taxon>Bacteria</taxon>
        <taxon>Pseudomonadati</taxon>
        <taxon>Myxococcota</taxon>
        <taxon>Polyangia</taxon>
        <taxon>Polyangiales</taxon>
        <taxon>Polyangiaceae</taxon>
        <taxon>Chondromyces</taxon>
    </lineage>
</organism>
<dbReference type="EMBL" id="CP012159">
    <property type="protein sequence ID" value="AKT40313.1"/>
    <property type="molecule type" value="Genomic_DNA"/>
</dbReference>
<evidence type="ECO:0000259" key="5">
    <source>
        <dbReference type="PROSITE" id="PS50110"/>
    </source>
</evidence>
<accession>A0A0K1EI84</accession>
<sequence>MGSARDEAGDVADETGRATGEAFGANPLEPRRGGAIYAPSQRPAAPEPLGGVDHDLRTLAGGVLRLAEDLLDTPLDGAQRELAQRIQASGDAMIEMLEDIRALSELSPGVASPTRFDFDLRRAVEEAGETLAADAERRGVELVFVLPPEIPGGVRGDAARLRQLLARLGVFAVASAGATRRRDGGEVSLRVELIGETAGGVSTRFTMSYVPGRDRARETPERRGVRTLDPFSPTLGGAGLGLALVKRLVEILGGELQSATDPEGRGVLWFELAFERRGRSTTRGLVPRVDLGGKRVLLVEDSAPARAAVRAMVELLATDLEVAESESEATHAMRVASTMGTPFDVVLLDATLPGGGTARVRSLAAATRTHVVLLAYPAAAASAGETVVVSKPVRVSQLHTALRAILLPAAEERAAPQRSSRPRPPMGSAPDSFHPPPHRSGAYEAVRRDEPRTPSAGPAAPSHPPIPAESSPPPPSALQRPTGQPAAARARTLESGAVPPAAASDRDVLDQVIGLVVRRAPSLVARMHAAASEGRMDTLGALAQELHDAASRLALLRLMDLCTRVVRQARAGTPESASAAVRAVEDEVERSRASVAGGSGPRRG</sequence>
<dbReference type="GO" id="GO:0000155">
    <property type="term" value="F:phosphorelay sensor kinase activity"/>
    <property type="evidence" value="ECO:0007669"/>
    <property type="project" value="InterPro"/>
</dbReference>